<keyword evidence="3" id="KW-0808">Transferase</keyword>
<evidence type="ECO:0000256" key="2">
    <source>
        <dbReference type="ARBA" id="ARBA00022603"/>
    </source>
</evidence>
<proteinExistence type="inferred from homology"/>
<comment type="caution">
    <text evidence="4">The sequence shown here is derived from an EMBL/GenBank/DDBJ whole genome shotgun (WGS) entry which is preliminary data.</text>
</comment>
<dbReference type="GO" id="GO:0008168">
    <property type="term" value="F:methyltransferase activity"/>
    <property type="evidence" value="ECO:0007669"/>
    <property type="project" value="UniProtKB-KW"/>
</dbReference>
<evidence type="ECO:0000313" key="5">
    <source>
        <dbReference type="Proteomes" id="UP000070311"/>
    </source>
</evidence>
<accession>A0A133VFE9</accession>
<sequence length="145" mass="16640">MTLLLPALEAKGNRIYGFGMVESGMAMSLEQFVIDNEIGRAVRKSIEGMDVNEETIALDTIKNVGPGPESDFLGEQHTRDHIDVQWQPELFDRNNWETWERAGKKTAFDKVDEILETHEPKRLDPDIEKELREIVDEADNKYKGH</sequence>
<dbReference type="Gene3D" id="3.20.20.480">
    <property type="entry name" value="Trimethylamine methyltransferase-like"/>
    <property type="match status" value="1"/>
</dbReference>
<evidence type="ECO:0000256" key="1">
    <source>
        <dbReference type="ARBA" id="ARBA00007137"/>
    </source>
</evidence>
<dbReference type="InterPro" id="IPR010426">
    <property type="entry name" value="MTTB_MeTrfase"/>
</dbReference>
<organism evidence="4 5">
    <name type="scientific">candidate division MSBL1 archaeon SCGC-AAA382A13</name>
    <dbReference type="NCBI Taxonomy" id="1698279"/>
    <lineage>
        <taxon>Archaea</taxon>
        <taxon>Methanobacteriati</taxon>
        <taxon>Methanobacteriota</taxon>
        <taxon>candidate division MSBL1</taxon>
    </lineage>
</organism>
<evidence type="ECO:0000313" key="4">
    <source>
        <dbReference type="EMBL" id="KXB05147.1"/>
    </source>
</evidence>
<gene>
    <name evidence="4" type="ORF">AKJ50_01715</name>
</gene>
<evidence type="ECO:0000256" key="3">
    <source>
        <dbReference type="ARBA" id="ARBA00022679"/>
    </source>
</evidence>
<protein>
    <recommendedName>
        <fullName evidence="6">Trimethylamine methyltransferase</fullName>
    </recommendedName>
</protein>
<name>A0A133VFE9_9EURY</name>
<dbReference type="EMBL" id="LHYD01000032">
    <property type="protein sequence ID" value="KXB05147.1"/>
    <property type="molecule type" value="Genomic_DNA"/>
</dbReference>
<dbReference type="Pfam" id="PF06253">
    <property type="entry name" value="MTTB"/>
    <property type="match status" value="1"/>
</dbReference>
<dbReference type="Proteomes" id="UP000070311">
    <property type="component" value="Unassembled WGS sequence"/>
</dbReference>
<dbReference type="InterPro" id="IPR038601">
    <property type="entry name" value="MttB-like_sf"/>
</dbReference>
<keyword evidence="2" id="KW-0489">Methyltransferase</keyword>
<dbReference type="GO" id="GO:0015948">
    <property type="term" value="P:methanogenesis"/>
    <property type="evidence" value="ECO:0007669"/>
    <property type="project" value="InterPro"/>
</dbReference>
<dbReference type="GO" id="GO:0032259">
    <property type="term" value="P:methylation"/>
    <property type="evidence" value="ECO:0007669"/>
    <property type="project" value="UniProtKB-KW"/>
</dbReference>
<keyword evidence="5" id="KW-1185">Reference proteome</keyword>
<evidence type="ECO:0008006" key="6">
    <source>
        <dbReference type="Google" id="ProtNLM"/>
    </source>
</evidence>
<dbReference type="AlphaFoldDB" id="A0A133VFE9"/>
<comment type="similarity">
    <text evidence="1">Belongs to the trimethylamine methyltransferase family.</text>
</comment>
<reference evidence="4 5" key="1">
    <citation type="journal article" date="2016" name="Sci. Rep.">
        <title>Metabolic traits of an uncultured archaeal lineage -MSBL1- from brine pools of the Red Sea.</title>
        <authorList>
            <person name="Mwirichia R."/>
            <person name="Alam I."/>
            <person name="Rashid M."/>
            <person name="Vinu M."/>
            <person name="Ba-Alawi W."/>
            <person name="Anthony Kamau A."/>
            <person name="Kamanda Ngugi D."/>
            <person name="Goker M."/>
            <person name="Klenk H.P."/>
            <person name="Bajic V."/>
            <person name="Stingl U."/>
        </authorList>
    </citation>
    <scope>NUCLEOTIDE SEQUENCE [LARGE SCALE GENOMIC DNA]</scope>
    <source>
        <strain evidence="4">SCGC-AAA382A13</strain>
    </source>
</reference>